<protein>
    <submittedName>
        <fullName evidence="3">PH domain-containing protein</fullName>
    </submittedName>
</protein>
<evidence type="ECO:0000256" key="1">
    <source>
        <dbReference type="SAM" id="Phobius"/>
    </source>
</evidence>
<reference evidence="3 4" key="1">
    <citation type="journal article" date="2019" name="Int. J. Syst. Evol. Microbiol.">
        <title>The Global Catalogue of Microorganisms (GCM) 10K type strain sequencing project: providing services to taxonomists for standard genome sequencing and annotation.</title>
        <authorList>
            <consortium name="The Broad Institute Genomics Platform"/>
            <consortium name="The Broad Institute Genome Sequencing Center for Infectious Disease"/>
            <person name="Wu L."/>
            <person name="Ma J."/>
        </authorList>
    </citation>
    <scope>NUCLEOTIDE SEQUENCE [LARGE SCALE GENOMIC DNA]</scope>
    <source>
        <strain evidence="3 4">CGMCC 1.12563</strain>
    </source>
</reference>
<dbReference type="InterPro" id="IPR005182">
    <property type="entry name" value="YdbS-like_PH"/>
</dbReference>
<feature type="transmembrane region" description="Helical" evidence="1">
    <location>
        <begin position="57"/>
        <end position="84"/>
    </location>
</feature>
<dbReference type="EMBL" id="JBHUDC010000008">
    <property type="protein sequence ID" value="MFD1514585.1"/>
    <property type="molecule type" value="Genomic_DNA"/>
</dbReference>
<sequence>MTEESAVPNWVTLGTDERVEWVGRPSPYLVKYWLAVAVGVLLVGALVWVLVPAEWRWLSWPVFAAALAVGGYAVVAYRSVVYVITSRKVYRKRGILRRDVTTVRLDRIQNTSFTQTMLQKLTACGDMTVETAGSHEAELTFRCVREPASVNGLLSDRLFGADWDDPRRESVGT</sequence>
<feature type="domain" description="YdbS-like PH" evidence="2">
    <location>
        <begin position="77"/>
        <end position="150"/>
    </location>
</feature>
<organism evidence="3 4">
    <name type="scientific">Halomarina rubra</name>
    <dbReference type="NCBI Taxonomy" id="2071873"/>
    <lineage>
        <taxon>Archaea</taxon>
        <taxon>Methanobacteriati</taxon>
        <taxon>Methanobacteriota</taxon>
        <taxon>Stenosarchaea group</taxon>
        <taxon>Halobacteria</taxon>
        <taxon>Halobacteriales</taxon>
        <taxon>Natronomonadaceae</taxon>
        <taxon>Halomarina</taxon>
    </lineage>
</organism>
<keyword evidence="1" id="KW-1133">Transmembrane helix</keyword>
<comment type="caution">
    <text evidence="3">The sequence shown here is derived from an EMBL/GenBank/DDBJ whole genome shotgun (WGS) entry which is preliminary data.</text>
</comment>
<dbReference type="RefSeq" id="WP_250874527.1">
    <property type="nucleotide sequence ID" value="NZ_JALXFV010000008.1"/>
</dbReference>
<proteinExistence type="predicted"/>
<evidence type="ECO:0000259" key="2">
    <source>
        <dbReference type="Pfam" id="PF03703"/>
    </source>
</evidence>
<dbReference type="PANTHER" id="PTHR37938:SF1">
    <property type="entry name" value="BLL0215 PROTEIN"/>
    <property type="match status" value="1"/>
</dbReference>
<dbReference type="PANTHER" id="PTHR37938">
    <property type="entry name" value="BLL0215 PROTEIN"/>
    <property type="match status" value="1"/>
</dbReference>
<dbReference type="Pfam" id="PF03703">
    <property type="entry name" value="bPH_2"/>
    <property type="match status" value="1"/>
</dbReference>
<keyword evidence="1" id="KW-0812">Transmembrane</keyword>
<evidence type="ECO:0000313" key="3">
    <source>
        <dbReference type="EMBL" id="MFD1514585.1"/>
    </source>
</evidence>
<feature type="transmembrane region" description="Helical" evidence="1">
    <location>
        <begin position="32"/>
        <end position="51"/>
    </location>
</feature>
<keyword evidence="1" id="KW-0472">Membrane</keyword>
<gene>
    <name evidence="3" type="ORF">ACFSBT_14990</name>
</gene>
<dbReference type="Proteomes" id="UP001597187">
    <property type="component" value="Unassembled WGS sequence"/>
</dbReference>
<dbReference type="AlphaFoldDB" id="A0ABD6AYX6"/>
<accession>A0ABD6AYX6</accession>
<evidence type="ECO:0000313" key="4">
    <source>
        <dbReference type="Proteomes" id="UP001597187"/>
    </source>
</evidence>
<name>A0ABD6AYX6_9EURY</name>
<keyword evidence="4" id="KW-1185">Reference proteome</keyword>